<dbReference type="GO" id="GO:0017061">
    <property type="term" value="F:S-methyl-5-thioadenosine phosphorylase activity"/>
    <property type="evidence" value="ECO:0007669"/>
    <property type="project" value="UniProtKB-EC"/>
</dbReference>
<organism evidence="11 12">
    <name type="scientific">SAR86 cluster bacterium</name>
    <dbReference type="NCBI Taxonomy" id="2030880"/>
    <lineage>
        <taxon>Bacteria</taxon>
        <taxon>Pseudomonadati</taxon>
        <taxon>Pseudomonadota</taxon>
        <taxon>Gammaproteobacteria</taxon>
        <taxon>SAR86 cluster</taxon>
    </lineage>
</organism>
<accession>A0A2A4MII2</accession>
<comment type="caution">
    <text evidence="11">The sequence shown here is derived from an EMBL/GenBank/DDBJ whole genome shotgun (WGS) entry which is preliminary data.</text>
</comment>
<dbReference type="Pfam" id="PF02578">
    <property type="entry name" value="Cu-oxidase_4"/>
    <property type="match status" value="1"/>
</dbReference>
<evidence type="ECO:0000256" key="1">
    <source>
        <dbReference type="ARBA" id="ARBA00000553"/>
    </source>
</evidence>
<gene>
    <name evidence="11" type="ORF">COC19_06550</name>
</gene>
<dbReference type="PANTHER" id="PTHR30616:SF2">
    <property type="entry name" value="PURINE NUCLEOSIDE PHOSPHORYLASE LACC1"/>
    <property type="match status" value="1"/>
</dbReference>
<evidence type="ECO:0000256" key="5">
    <source>
        <dbReference type="ARBA" id="ARBA00022801"/>
    </source>
</evidence>
<dbReference type="InterPro" id="IPR003730">
    <property type="entry name" value="Cu_polyphenol_OxRdtase"/>
</dbReference>
<evidence type="ECO:0000256" key="8">
    <source>
        <dbReference type="ARBA" id="ARBA00048968"/>
    </source>
</evidence>
<dbReference type="GO" id="GO:0016787">
    <property type="term" value="F:hydrolase activity"/>
    <property type="evidence" value="ECO:0007669"/>
    <property type="project" value="UniProtKB-KW"/>
</dbReference>
<keyword evidence="6" id="KW-0862">Zinc</keyword>
<comment type="catalytic activity">
    <reaction evidence="7">
        <text>adenosine + H2O + H(+) = inosine + NH4(+)</text>
        <dbReference type="Rhea" id="RHEA:24408"/>
        <dbReference type="ChEBI" id="CHEBI:15377"/>
        <dbReference type="ChEBI" id="CHEBI:15378"/>
        <dbReference type="ChEBI" id="CHEBI:16335"/>
        <dbReference type="ChEBI" id="CHEBI:17596"/>
        <dbReference type="ChEBI" id="CHEBI:28938"/>
        <dbReference type="EC" id="3.5.4.4"/>
    </reaction>
    <physiologicalReaction direction="left-to-right" evidence="7">
        <dbReference type="Rhea" id="RHEA:24409"/>
    </physiologicalReaction>
</comment>
<evidence type="ECO:0000256" key="10">
    <source>
        <dbReference type="RuleBase" id="RU361274"/>
    </source>
</evidence>
<protein>
    <recommendedName>
        <fullName evidence="10">Purine nucleoside phosphorylase</fullName>
    </recommendedName>
</protein>
<keyword evidence="5" id="KW-0378">Hydrolase</keyword>
<dbReference type="CDD" id="cd16833">
    <property type="entry name" value="YfiH"/>
    <property type="match status" value="1"/>
</dbReference>
<sequence length="270" mass="29567">MSQNSGQRFFGPDDPRIIRPNWPAPDNIVAFTTTRLQGASRAPYGSFNLASHVGDDANSVEHNRQSLMQGMDADICLQWLDQIHSNAVVQASSFSQFEASIPQADAIVSQQIGEACAVLTADCLPILLYDKTSKSVAAVHAGWRGLAQGIIENTVAAMLANRSAPSEQILAWLGPAIGACHFEVGQQVRNAFLLNQDSNDKQLLDCFVKLPAPGKYLADLYKLAKFRLGQLGISKVYGGDYCTCCQNERFYSYRKEGLTGRMASIIYRRA</sequence>
<evidence type="ECO:0000256" key="9">
    <source>
        <dbReference type="ARBA" id="ARBA00049893"/>
    </source>
</evidence>
<reference evidence="12" key="1">
    <citation type="submission" date="2017-08" db="EMBL/GenBank/DDBJ databases">
        <title>A dynamic microbial community with high functional redundancy inhabits the cold, oxic subseafloor aquifer.</title>
        <authorList>
            <person name="Tully B.J."/>
            <person name="Wheat C.G."/>
            <person name="Glazer B.T."/>
            <person name="Huber J.A."/>
        </authorList>
    </citation>
    <scope>NUCLEOTIDE SEQUENCE [LARGE SCALE GENOMIC DNA]</scope>
</reference>
<proteinExistence type="inferred from homology"/>
<dbReference type="InterPro" id="IPR038371">
    <property type="entry name" value="Cu_polyphenol_OxRdtase_sf"/>
</dbReference>
<evidence type="ECO:0000256" key="7">
    <source>
        <dbReference type="ARBA" id="ARBA00047989"/>
    </source>
</evidence>
<dbReference type="PANTHER" id="PTHR30616">
    <property type="entry name" value="UNCHARACTERIZED PROTEIN YFIH"/>
    <property type="match status" value="1"/>
</dbReference>
<keyword evidence="4" id="KW-0479">Metal-binding</keyword>
<dbReference type="AlphaFoldDB" id="A0A2A4MII2"/>
<dbReference type="Proteomes" id="UP000218172">
    <property type="component" value="Unassembled WGS sequence"/>
</dbReference>
<dbReference type="GO" id="GO:0005507">
    <property type="term" value="F:copper ion binding"/>
    <property type="evidence" value="ECO:0007669"/>
    <property type="project" value="TreeGrafter"/>
</dbReference>
<comment type="catalytic activity">
    <reaction evidence="9">
        <text>S-methyl-5'-thioadenosine + phosphate = 5-(methylsulfanyl)-alpha-D-ribose 1-phosphate + adenine</text>
        <dbReference type="Rhea" id="RHEA:11852"/>
        <dbReference type="ChEBI" id="CHEBI:16708"/>
        <dbReference type="ChEBI" id="CHEBI:17509"/>
        <dbReference type="ChEBI" id="CHEBI:43474"/>
        <dbReference type="ChEBI" id="CHEBI:58533"/>
        <dbReference type="EC" id="2.4.2.28"/>
    </reaction>
    <physiologicalReaction direction="left-to-right" evidence="9">
        <dbReference type="Rhea" id="RHEA:11853"/>
    </physiologicalReaction>
</comment>
<comment type="catalytic activity">
    <reaction evidence="8">
        <text>adenosine + phosphate = alpha-D-ribose 1-phosphate + adenine</text>
        <dbReference type="Rhea" id="RHEA:27642"/>
        <dbReference type="ChEBI" id="CHEBI:16335"/>
        <dbReference type="ChEBI" id="CHEBI:16708"/>
        <dbReference type="ChEBI" id="CHEBI:43474"/>
        <dbReference type="ChEBI" id="CHEBI:57720"/>
        <dbReference type="EC" id="2.4.2.1"/>
    </reaction>
    <physiologicalReaction direction="left-to-right" evidence="8">
        <dbReference type="Rhea" id="RHEA:27643"/>
    </physiologicalReaction>
</comment>
<dbReference type="SUPFAM" id="SSF64438">
    <property type="entry name" value="CNF1/YfiH-like putative cysteine hydrolases"/>
    <property type="match status" value="1"/>
</dbReference>
<name>A0A2A4MII2_9GAMM</name>
<evidence type="ECO:0000256" key="2">
    <source>
        <dbReference type="ARBA" id="ARBA00007353"/>
    </source>
</evidence>
<evidence type="ECO:0000313" key="11">
    <source>
        <dbReference type="EMBL" id="PCH59925.1"/>
    </source>
</evidence>
<keyword evidence="3" id="KW-0808">Transferase</keyword>
<dbReference type="Gene3D" id="3.60.140.10">
    <property type="entry name" value="CNF1/YfiH-like putative cysteine hydrolases"/>
    <property type="match status" value="1"/>
</dbReference>
<comment type="catalytic activity">
    <reaction evidence="1">
        <text>inosine + phosphate = alpha-D-ribose 1-phosphate + hypoxanthine</text>
        <dbReference type="Rhea" id="RHEA:27646"/>
        <dbReference type="ChEBI" id="CHEBI:17368"/>
        <dbReference type="ChEBI" id="CHEBI:17596"/>
        <dbReference type="ChEBI" id="CHEBI:43474"/>
        <dbReference type="ChEBI" id="CHEBI:57720"/>
        <dbReference type="EC" id="2.4.2.1"/>
    </reaction>
    <physiologicalReaction direction="left-to-right" evidence="1">
        <dbReference type="Rhea" id="RHEA:27647"/>
    </physiologicalReaction>
</comment>
<evidence type="ECO:0000256" key="3">
    <source>
        <dbReference type="ARBA" id="ARBA00022679"/>
    </source>
</evidence>
<comment type="similarity">
    <text evidence="2 10">Belongs to the purine nucleoside phosphorylase YfiH/LACC1 family.</text>
</comment>
<evidence type="ECO:0000313" key="12">
    <source>
        <dbReference type="Proteomes" id="UP000218172"/>
    </source>
</evidence>
<evidence type="ECO:0000256" key="4">
    <source>
        <dbReference type="ARBA" id="ARBA00022723"/>
    </source>
</evidence>
<dbReference type="EMBL" id="NVQR01000104">
    <property type="protein sequence ID" value="PCH59925.1"/>
    <property type="molecule type" value="Genomic_DNA"/>
</dbReference>
<dbReference type="NCBIfam" id="TIGR00726">
    <property type="entry name" value="peptidoglycan editing factor PgeF"/>
    <property type="match status" value="1"/>
</dbReference>
<evidence type="ECO:0000256" key="6">
    <source>
        <dbReference type="ARBA" id="ARBA00022833"/>
    </source>
</evidence>
<dbReference type="InterPro" id="IPR011324">
    <property type="entry name" value="Cytotoxic_necrot_fac-like_cat"/>
</dbReference>